<sequence length="116" mass="13428">MTKLRITEYLDIDLSKEVWCCNRCDQELNSARKNYKEACLVTERNMADVHPPMVEGEAYSFMPDPDYCRLIEFYCPNCGTMLENEYLPPGHPVTHEIELDIDALKKRHADSAGLEK</sequence>
<gene>
    <name evidence="1" type="ORF">GCM10017044_05170</name>
</gene>
<reference evidence="1" key="1">
    <citation type="journal article" date="2014" name="Int. J. Syst. Evol. Microbiol.">
        <title>Complete genome sequence of Corynebacterium casei LMG S-19264T (=DSM 44701T), isolated from a smear-ripened cheese.</title>
        <authorList>
            <consortium name="US DOE Joint Genome Institute (JGI-PGF)"/>
            <person name="Walter F."/>
            <person name="Albersmeier A."/>
            <person name="Kalinowski J."/>
            <person name="Ruckert C."/>
        </authorList>
    </citation>
    <scope>NUCLEOTIDE SEQUENCE</scope>
    <source>
        <strain evidence="1">KCTC 42590</strain>
    </source>
</reference>
<evidence type="ECO:0000313" key="1">
    <source>
        <dbReference type="EMBL" id="GHF14046.1"/>
    </source>
</evidence>
<evidence type="ECO:0008006" key="3">
    <source>
        <dbReference type="Google" id="ProtNLM"/>
    </source>
</evidence>
<accession>A0A919AMI4</accession>
<proteinExistence type="predicted"/>
<dbReference type="EMBL" id="BNCI01000001">
    <property type="protein sequence ID" value="GHF14046.1"/>
    <property type="molecule type" value="Genomic_DNA"/>
</dbReference>
<organism evidence="1 2">
    <name type="scientific">Kordiimonas sediminis</name>
    <dbReference type="NCBI Taxonomy" id="1735581"/>
    <lineage>
        <taxon>Bacteria</taxon>
        <taxon>Pseudomonadati</taxon>
        <taxon>Pseudomonadota</taxon>
        <taxon>Alphaproteobacteria</taxon>
        <taxon>Kordiimonadales</taxon>
        <taxon>Kordiimonadaceae</taxon>
        <taxon>Kordiimonas</taxon>
    </lineage>
</organism>
<reference evidence="1" key="2">
    <citation type="submission" date="2020-09" db="EMBL/GenBank/DDBJ databases">
        <authorList>
            <person name="Sun Q."/>
            <person name="Kim S."/>
        </authorList>
    </citation>
    <scope>NUCLEOTIDE SEQUENCE</scope>
    <source>
        <strain evidence="1">KCTC 42590</strain>
    </source>
</reference>
<dbReference type="Proteomes" id="UP000630923">
    <property type="component" value="Unassembled WGS sequence"/>
</dbReference>
<evidence type="ECO:0000313" key="2">
    <source>
        <dbReference type="Proteomes" id="UP000630923"/>
    </source>
</evidence>
<dbReference type="AlphaFoldDB" id="A0A919AMI4"/>
<dbReference type="InterPro" id="IPR016750">
    <property type="entry name" value="Aceto_COase_bsu/gsu"/>
</dbReference>
<dbReference type="Pfam" id="PF08882">
    <property type="entry name" value="Acetone_carb_G"/>
    <property type="match status" value="1"/>
</dbReference>
<comment type="caution">
    <text evidence="1">The sequence shown here is derived from an EMBL/GenBank/DDBJ whole genome shotgun (WGS) entry which is preliminary data.</text>
</comment>
<protein>
    <recommendedName>
        <fullName evidence="3">Acetophenone carboxylase</fullName>
    </recommendedName>
</protein>
<dbReference type="RefSeq" id="WP_191249990.1">
    <property type="nucleotide sequence ID" value="NZ_BNCI01000001.1"/>
</dbReference>
<name>A0A919AMI4_9PROT</name>
<keyword evidence="2" id="KW-1185">Reference proteome</keyword>